<evidence type="ECO:0000313" key="3">
    <source>
        <dbReference type="Proteomes" id="UP001327314"/>
    </source>
</evidence>
<keyword evidence="2" id="KW-0547">Nucleotide-binding</keyword>
<dbReference type="SUPFAM" id="SSF52540">
    <property type="entry name" value="P-loop containing nucleoside triphosphate hydrolases"/>
    <property type="match status" value="1"/>
</dbReference>
<proteinExistence type="predicted"/>
<dbReference type="CDD" id="cd18785">
    <property type="entry name" value="SF2_C"/>
    <property type="match status" value="1"/>
</dbReference>
<keyword evidence="2" id="KW-0067">ATP-binding</keyword>
<protein>
    <submittedName>
        <fullName evidence="2">DEAD/DEAH box helicase family protein</fullName>
    </submittedName>
</protein>
<evidence type="ECO:0000313" key="2">
    <source>
        <dbReference type="EMBL" id="WQQ19960.1"/>
    </source>
</evidence>
<accession>A0ABD8AKK5</accession>
<dbReference type="AlphaFoldDB" id="A0ABD8AKK5"/>
<keyword evidence="2" id="KW-0347">Helicase</keyword>
<dbReference type="InterPro" id="IPR006935">
    <property type="entry name" value="Helicase/UvrB_N"/>
</dbReference>
<dbReference type="Pfam" id="PF04851">
    <property type="entry name" value="ResIII"/>
    <property type="match status" value="1"/>
</dbReference>
<dbReference type="RefSeq" id="WP_322936136.1">
    <property type="nucleotide sequence ID" value="NZ_CP141046.1"/>
</dbReference>
<feature type="domain" description="Helicase/UvrB N-terminal" evidence="1">
    <location>
        <begin position="2"/>
        <end position="201"/>
    </location>
</feature>
<dbReference type="InterPro" id="IPR027417">
    <property type="entry name" value="P-loop_NTPase"/>
</dbReference>
<gene>
    <name evidence="2" type="ORF">RRG46_00150</name>
</gene>
<sequence length="784" mass="92196">MNLTNSQSRVINALVNKTLNSIESNIPDRTYFKAPTGSGKTFMMLNYVDQLIEWSKLESDQKLVFVIVTLSSAELPKQMEESFKSYKDYLLNKDIQIERIESPSNISKNSKVEKNYQFFAKENHLYIMGGASFRKNSILSEQGSIESFLGEIRLNGYKLIYIRDEAHIGAEVKKTNQFEKNFENKMQNSAHFIVKMTATPKTDHDLIELTENELLEDRVQLLKREIKFNQNIETGSLLDNEVILQKACEEFKIIKEKYNDNINEPGLIGINPAMLIQVDNDSKNTEKNLKFAHNIELIIKILEKNNLSWVKYFDQNDKDSNLRQKENYTLRDISKDSSPIDVIIFKVGPATGWNIPRACMLVQLRHVSSTNLSIQTLGRIKRNPKPGYDFHETSIAKKYFLYSNIEEKERDYKIFVIKEKFSSIEYISGNINAKSKEKLIDEHIFNDSVKEKLNEYCFNKKIFIEKYDNIFNQFKENKFIIAEEREYGLGLYVSKLKNLIEVEIFNKKQFLLNKKYLTNEIFDYIIKLYHEKLVQNMNEHIFWFIFFKNYIDDIKDIYKLQLKKEIEYNSITYNLNKNVSLPNLIINNKSKNDFKINDSFAYKEINSNSSDIYFGLDSEPEKYFVDELISYIKNNSNNIKVWTKNSKYDGVNFQYINSDYEIANSFPDFLIKNNEHFIYIEVKKYKNDNNYEKTESIYEGYKKYILNNKNNTFKLTLCVCLVKIIKIKNKINCTLYFAGASSIPEINEKLQIIDPKTHSTHDRIKTNYNISLKEIITAQVLEEK</sequence>
<dbReference type="Gene3D" id="3.40.50.300">
    <property type="entry name" value="P-loop containing nucleotide triphosphate hydrolases"/>
    <property type="match status" value="2"/>
</dbReference>
<evidence type="ECO:0000259" key="1">
    <source>
        <dbReference type="Pfam" id="PF04851"/>
    </source>
</evidence>
<name>A0ABD8AKK5_9BACT</name>
<dbReference type="GO" id="GO:0004386">
    <property type="term" value="F:helicase activity"/>
    <property type="evidence" value="ECO:0007669"/>
    <property type="project" value="UniProtKB-KW"/>
</dbReference>
<dbReference type="PANTHER" id="PTHR47396">
    <property type="entry name" value="TYPE I RESTRICTION ENZYME ECOKI R PROTEIN"/>
    <property type="match status" value="1"/>
</dbReference>
<dbReference type="InterPro" id="IPR050742">
    <property type="entry name" value="Helicase_Restrict-Modif_Enz"/>
</dbReference>
<dbReference type="Proteomes" id="UP001327314">
    <property type="component" value="Chromosome"/>
</dbReference>
<organism evidence="2 3">
    <name type="scientific">Mycoplasmopsis cynos</name>
    <dbReference type="NCBI Taxonomy" id="171284"/>
    <lineage>
        <taxon>Bacteria</taxon>
        <taxon>Bacillati</taxon>
        <taxon>Mycoplasmatota</taxon>
        <taxon>Mycoplasmoidales</taxon>
        <taxon>Metamycoplasmataceae</taxon>
        <taxon>Mycoplasmopsis</taxon>
    </lineage>
</organism>
<dbReference type="EMBL" id="CP141046">
    <property type="protein sequence ID" value="WQQ19960.1"/>
    <property type="molecule type" value="Genomic_DNA"/>
</dbReference>
<keyword evidence="2" id="KW-0378">Hydrolase</keyword>
<dbReference type="PANTHER" id="PTHR47396:SF1">
    <property type="entry name" value="ATP-DEPENDENT HELICASE IRC3-RELATED"/>
    <property type="match status" value="1"/>
</dbReference>
<reference evidence="2 3" key="1">
    <citation type="submission" date="2023-12" db="EMBL/GenBank/DDBJ databases">
        <title>Hybrid Genome Assemblies of Mycoplasma cynos and Mycoplasma felis isolated from Dogs and Cats with Infectious Respiratory Disease.</title>
        <authorList>
            <person name="Framst I."/>
            <person name="Cai H."/>
            <person name="Ramesh P."/>
            <person name="Maboni G."/>
        </authorList>
    </citation>
    <scope>NUCLEOTIDE SEQUENCE [LARGE SCALE GENOMIC DNA]</scope>
    <source>
        <strain evidence="2 3">30510</strain>
    </source>
</reference>